<keyword evidence="2" id="KW-0812">Transmembrane</keyword>
<dbReference type="PANTHER" id="PTHR42861">
    <property type="entry name" value="CALCIUM-TRANSPORTING ATPASE"/>
    <property type="match status" value="1"/>
</dbReference>
<dbReference type="InterPro" id="IPR001757">
    <property type="entry name" value="P_typ_ATPase"/>
</dbReference>
<dbReference type="PRINTS" id="PR00119">
    <property type="entry name" value="CATATPASE"/>
</dbReference>
<dbReference type="AlphaFoldDB" id="A0A0L0UNM9"/>
<evidence type="ECO:0000256" key="5">
    <source>
        <dbReference type="ARBA" id="ARBA00022967"/>
    </source>
</evidence>
<evidence type="ECO:0000256" key="3">
    <source>
        <dbReference type="ARBA" id="ARBA00022741"/>
    </source>
</evidence>
<comment type="similarity">
    <text evidence="8">Belongs to the cation transport ATPase (P-type) (TC 3.A.3) family.</text>
</comment>
<dbReference type="Pfam" id="PF00702">
    <property type="entry name" value="Hydrolase"/>
    <property type="match status" value="2"/>
</dbReference>
<evidence type="ECO:0000313" key="10">
    <source>
        <dbReference type="Proteomes" id="UP000054564"/>
    </source>
</evidence>
<dbReference type="Gene3D" id="3.40.50.1000">
    <property type="entry name" value="HAD superfamily/HAD-like"/>
    <property type="match status" value="3"/>
</dbReference>
<gene>
    <name evidence="9" type="ORF">PSTG_17901</name>
</gene>
<dbReference type="GO" id="GO:0016020">
    <property type="term" value="C:membrane"/>
    <property type="evidence" value="ECO:0007669"/>
    <property type="project" value="UniProtKB-SubCell"/>
</dbReference>
<dbReference type="InterPro" id="IPR023299">
    <property type="entry name" value="ATPase_P-typ_cyto_dom_N"/>
</dbReference>
<dbReference type="SUPFAM" id="SSF56784">
    <property type="entry name" value="HAD-like"/>
    <property type="match status" value="3"/>
</dbReference>
<evidence type="ECO:0000256" key="2">
    <source>
        <dbReference type="ARBA" id="ARBA00022692"/>
    </source>
</evidence>
<evidence type="ECO:0000256" key="1">
    <source>
        <dbReference type="ARBA" id="ARBA00004141"/>
    </source>
</evidence>
<dbReference type="GO" id="GO:0005524">
    <property type="term" value="F:ATP binding"/>
    <property type="evidence" value="ECO:0007669"/>
    <property type="project" value="UniProtKB-KW"/>
</dbReference>
<comment type="caution">
    <text evidence="9">The sequence shown here is derived from an EMBL/GenBank/DDBJ whole genome shotgun (WGS) entry which is preliminary data.</text>
</comment>
<keyword evidence="4" id="KW-0067">ATP-binding</keyword>
<evidence type="ECO:0000256" key="8">
    <source>
        <dbReference type="ARBA" id="ARBA00038148"/>
    </source>
</evidence>
<organism evidence="9 10">
    <name type="scientific">Puccinia striiformis f. sp. tritici PST-78</name>
    <dbReference type="NCBI Taxonomy" id="1165861"/>
    <lineage>
        <taxon>Eukaryota</taxon>
        <taxon>Fungi</taxon>
        <taxon>Dikarya</taxon>
        <taxon>Basidiomycota</taxon>
        <taxon>Pucciniomycotina</taxon>
        <taxon>Pucciniomycetes</taxon>
        <taxon>Pucciniales</taxon>
        <taxon>Pucciniaceae</taxon>
        <taxon>Puccinia</taxon>
    </lineage>
</organism>
<protein>
    <submittedName>
        <fullName evidence="9">Uncharacterized protein</fullName>
    </submittedName>
</protein>
<dbReference type="GO" id="GO:0006816">
    <property type="term" value="P:calcium ion transport"/>
    <property type="evidence" value="ECO:0007669"/>
    <property type="project" value="UniProtKB-ARBA"/>
</dbReference>
<dbReference type="Proteomes" id="UP000054564">
    <property type="component" value="Unassembled WGS sequence"/>
</dbReference>
<keyword evidence="7" id="KW-0472">Membrane</keyword>
<proteinExistence type="inferred from homology"/>
<dbReference type="Gene3D" id="3.40.1110.10">
    <property type="entry name" value="Calcium-transporting ATPase, cytoplasmic domain N"/>
    <property type="match status" value="2"/>
</dbReference>
<evidence type="ECO:0000256" key="6">
    <source>
        <dbReference type="ARBA" id="ARBA00022989"/>
    </source>
</evidence>
<reference evidence="10" key="1">
    <citation type="submission" date="2014-03" db="EMBL/GenBank/DDBJ databases">
        <title>The Genome Sequence of Puccinia striiformis f. sp. tritici PST-78.</title>
        <authorList>
            <consortium name="The Broad Institute Genome Sequencing Platform"/>
            <person name="Cuomo C."/>
            <person name="Hulbert S."/>
            <person name="Chen X."/>
            <person name="Walker B."/>
            <person name="Young S.K."/>
            <person name="Zeng Q."/>
            <person name="Gargeya S."/>
            <person name="Fitzgerald M."/>
            <person name="Haas B."/>
            <person name="Abouelleil A."/>
            <person name="Alvarado L."/>
            <person name="Arachchi H.M."/>
            <person name="Berlin A.M."/>
            <person name="Chapman S.B."/>
            <person name="Goldberg J."/>
            <person name="Griggs A."/>
            <person name="Gujja S."/>
            <person name="Hansen M."/>
            <person name="Howarth C."/>
            <person name="Imamovic A."/>
            <person name="Larimer J."/>
            <person name="McCowan C."/>
            <person name="Montmayeur A."/>
            <person name="Murphy C."/>
            <person name="Neiman D."/>
            <person name="Pearson M."/>
            <person name="Priest M."/>
            <person name="Roberts A."/>
            <person name="Saif S."/>
            <person name="Shea T."/>
            <person name="Sisk P."/>
            <person name="Sykes S."/>
            <person name="Wortman J."/>
            <person name="Nusbaum C."/>
            <person name="Birren B."/>
        </authorList>
    </citation>
    <scope>NUCLEOTIDE SEQUENCE [LARGE SCALE GENOMIC DNA]</scope>
    <source>
        <strain evidence="10">race PST-78</strain>
    </source>
</reference>
<dbReference type="NCBIfam" id="TIGR01494">
    <property type="entry name" value="ATPase_P-type"/>
    <property type="match status" value="1"/>
</dbReference>
<evidence type="ECO:0000256" key="4">
    <source>
        <dbReference type="ARBA" id="ARBA00022840"/>
    </source>
</evidence>
<dbReference type="Gene3D" id="1.20.1110.10">
    <property type="entry name" value="Calcium-transporting ATPase, transmembrane domain"/>
    <property type="match status" value="2"/>
</dbReference>
<comment type="subcellular location">
    <subcellularLocation>
        <location evidence="1">Membrane</location>
        <topology evidence="1">Multi-pass membrane protein</topology>
    </subcellularLocation>
</comment>
<dbReference type="GO" id="GO:0016887">
    <property type="term" value="F:ATP hydrolysis activity"/>
    <property type="evidence" value="ECO:0007669"/>
    <property type="project" value="InterPro"/>
</dbReference>
<feature type="non-terminal residue" evidence="9">
    <location>
        <position position="372"/>
    </location>
</feature>
<accession>A0A0L0UNM9</accession>
<keyword evidence="10" id="KW-1185">Reference proteome</keyword>
<dbReference type="InterPro" id="IPR023214">
    <property type="entry name" value="HAD_sf"/>
</dbReference>
<keyword evidence="6" id="KW-1133">Transmembrane helix</keyword>
<keyword evidence="3" id="KW-0547">Nucleotide-binding</keyword>
<evidence type="ECO:0000313" key="9">
    <source>
        <dbReference type="EMBL" id="KNE88682.1"/>
    </source>
</evidence>
<dbReference type="STRING" id="1165861.A0A0L0UNM9"/>
<keyword evidence="5" id="KW-1278">Translocase</keyword>
<dbReference type="EMBL" id="AJIL01001161">
    <property type="protein sequence ID" value="KNE88682.1"/>
    <property type="molecule type" value="Genomic_DNA"/>
</dbReference>
<sequence>MTGDGLNDAPSLKAADIGVAMGITGTDVAKESSQIVLTDDNFATIVDAIEEGRNIYKNQRNGMIEFLLVVEDLTFLGLVGMIDPPRNEVKDSLVKTKKAGIDTIMITGDHLNTAVAIGQELGLIENKTQALSGNTIDDIPEESFNANINQYRVFARVSPEHKVKIVKALQSHNKVVSMTGDGVNDAPSLKAADIGVAMGITGTDVAKESSQIVLTDDNFATIVDAIEEGRNIYKNQRNGMIEFLLVVEDLTFLGLVGMIDPPRNEVKDSLVKTKKAGIDTIMITGDHLNTAVAIGQELGLIENKTQALSGNTIDDIPEESFNANINQYRVFARVSPEHKVKIVKALQSHNKVVSMTGDGVNDAPSLKAADIG</sequence>
<evidence type="ECO:0000256" key="7">
    <source>
        <dbReference type="ARBA" id="ARBA00023136"/>
    </source>
</evidence>
<dbReference type="InterPro" id="IPR036412">
    <property type="entry name" value="HAD-like_sf"/>
</dbReference>
<dbReference type="PRINTS" id="PR00120">
    <property type="entry name" value="HATPASE"/>
</dbReference>
<name>A0A0L0UNM9_9BASI</name>
<dbReference type="FunFam" id="3.40.50.1000:FF:000028">
    <property type="entry name" value="Calcium-transporting P-type ATPase, putative"/>
    <property type="match status" value="1"/>
</dbReference>